<sequence length="529" mass="55365">MTSTADIRGVAETDYAAALGVEWHNVIAELAPAQAAPTYPADDAATVISAIDTGAVDAVTHAIVDLPRLGWAAETAPSSTLGMFARVFFAALLAGESNVPPLAGLAGGGERAGLAAPGTATVTAARRFVLLAAEAIALKAEAADGHKGKNHGWVVLSKGLRSGFVGSVQQLRIAALSHATLRASPPASAREELLLALAALETEQEADTCTDAWVTAGRMLLALAPHPGPELDGVAEMAASRGLWRGLRLAISVGRAGRLHVVHPIRGSVLHALAAGGGSRRRPRPRPAAAELELAAATVAVLEGVVAQRAGLTPNGCSVIGHMLSMQRGYDRARPSMLARATRCATVRALLETWAHKTAAVPESAAPELGATADDDPLTRQLQEAWLRVQSVNRSLAGPLDRLLLPRSKPEPPQLFPRLGEVEPGMVATEQWLAIPLAQLKTVVGRSGRVIRPLQRSHGVVVLTPERDAVVSPPSPAAAPTRIVVLAILGSARRVRNAAAELVGLARRGQRHDQHFRSLRARTGQPRTL</sequence>
<protein>
    <recommendedName>
        <fullName evidence="4">K Homology domain-containing protein</fullName>
    </recommendedName>
</protein>
<dbReference type="PROSITE" id="PS50084">
    <property type="entry name" value="KH_TYPE_1"/>
    <property type="match status" value="1"/>
</dbReference>
<organism evidence="2 3">
    <name type="scientific">Thecamonas trahens ATCC 50062</name>
    <dbReference type="NCBI Taxonomy" id="461836"/>
    <lineage>
        <taxon>Eukaryota</taxon>
        <taxon>Apusozoa</taxon>
        <taxon>Apusomonadida</taxon>
        <taxon>Apusomonadidae</taxon>
        <taxon>Thecamonas</taxon>
    </lineage>
</organism>
<reference evidence="2 3" key="1">
    <citation type="submission" date="2010-05" db="EMBL/GenBank/DDBJ databases">
        <title>The Genome Sequence of Thecamonas trahens ATCC 50062.</title>
        <authorList>
            <consortium name="The Broad Institute Genome Sequencing Platform"/>
            <person name="Russ C."/>
            <person name="Cuomo C."/>
            <person name="Shea T."/>
            <person name="Young S.K."/>
            <person name="Zeng Q."/>
            <person name="Koehrsen M."/>
            <person name="Haas B."/>
            <person name="Borodovsky M."/>
            <person name="Guigo R."/>
            <person name="Alvarado L."/>
            <person name="Berlin A."/>
            <person name="Bochicchio J."/>
            <person name="Borenstein D."/>
            <person name="Chapman S."/>
            <person name="Chen Z."/>
            <person name="Freedman E."/>
            <person name="Gellesch M."/>
            <person name="Goldberg J."/>
            <person name="Griggs A."/>
            <person name="Gujja S."/>
            <person name="Heilman E."/>
            <person name="Heiman D."/>
            <person name="Hepburn T."/>
            <person name="Howarth C."/>
            <person name="Jen D."/>
            <person name="Larson L."/>
            <person name="Mehta T."/>
            <person name="Park D."/>
            <person name="Pearson M."/>
            <person name="Roberts A."/>
            <person name="Saif S."/>
            <person name="Shenoy N."/>
            <person name="Sisk P."/>
            <person name="Stolte C."/>
            <person name="Sykes S."/>
            <person name="Thomson T."/>
            <person name="Walk T."/>
            <person name="White J."/>
            <person name="Yandava C."/>
            <person name="Burger G."/>
            <person name="Gray M.W."/>
            <person name="Holland P.W.H."/>
            <person name="King N."/>
            <person name="Lang F.B.F."/>
            <person name="Roger A.J."/>
            <person name="Ruiz-Trillo I."/>
            <person name="Lander E."/>
            <person name="Nusbaum C."/>
        </authorList>
    </citation>
    <scope>NUCLEOTIDE SEQUENCE [LARGE SCALE GENOMIC DNA]</scope>
    <source>
        <strain evidence="2 3">ATCC 50062</strain>
    </source>
</reference>
<dbReference type="SUPFAM" id="SSF54791">
    <property type="entry name" value="Eukaryotic type KH-domain (KH-domain type I)"/>
    <property type="match status" value="1"/>
</dbReference>
<gene>
    <name evidence="2" type="ORF">AMSG_02266</name>
</gene>
<dbReference type="AlphaFoldDB" id="A0A0L0DW45"/>
<name>A0A0L0DW45_THETB</name>
<dbReference type="GeneID" id="25561954"/>
<evidence type="ECO:0000313" key="3">
    <source>
        <dbReference type="Proteomes" id="UP000054408"/>
    </source>
</evidence>
<keyword evidence="1" id="KW-0694">RNA-binding</keyword>
<keyword evidence="3" id="KW-1185">Reference proteome</keyword>
<dbReference type="GO" id="GO:0003723">
    <property type="term" value="F:RNA binding"/>
    <property type="evidence" value="ECO:0007669"/>
    <property type="project" value="UniProtKB-UniRule"/>
</dbReference>
<dbReference type="EMBL" id="GL349441">
    <property type="protein sequence ID" value="KNC56296.1"/>
    <property type="molecule type" value="Genomic_DNA"/>
</dbReference>
<evidence type="ECO:0000256" key="1">
    <source>
        <dbReference type="PROSITE-ProRule" id="PRU00117"/>
    </source>
</evidence>
<dbReference type="RefSeq" id="XP_013760815.1">
    <property type="nucleotide sequence ID" value="XM_013905361.1"/>
</dbReference>
<proteinExistence type="predicted"/>
<evidence type="ECO:0000313" key="2">
    <source>
        <dbReference type="EMBL" id="KNC56296.1"/>
    </source>
</evidence>
<accession>A0A0L0DW45</accession>
<dbReference type="Proteomes" id="UP000054408">
    <property type="component" value="Unassembled WGS sequence"/>
</dbReference>
<dbReference type="InterPro" id="IPR036612">
    <property type="entry name" value="KH_dom_type_1_sf"/>
</dbReference>
<evidence type="ECO:0008006" key="4">
    <source>
        <dbReference type="Google" id="ProtNLM"/>
    </source>
</evidence>